<dbReference type="PROSITE" id="PS51203">
    <property type="entry name" value="CS"/>
    <property type="match status" value="1"/>
</dbReference>
<dbReference type="PANTHER" id="PTHR12356">
    <property type="entry name" value="NUCLEAR MOVEMENT PROTEIN NUDC"/>
    <property type="match status" value="1"/>
</dbReference>
<evidence type="ECO:0000259" key="5">
    <source>
        <dbReference type="PROSITE" id="PS51203"/>
    </source>
</evidence>
<evidence type="ECO:0000313" key="6">
    <source>
        <dbReference type="EMBL" id="TYG57173.1"/>
    </source>
</evidence>
<dbReference type="GO" id="GO:0006950">
    <property type="term" value="P:response to stress"/>
    <property type="evidence" value="ECO:0007669"/>
    <property type="project" value="UniProtKB-ARBA"/>
</dbReference>
<reference evidence="6 7" key="1">
    <citation type="submission" date="2019-06" db="EMBL/GenBank/DDBJ databases">
        <title>WGS assembly of Gossypium darwinii.</title>
        <authorList>
            <person name="Chen Z.J."/>
            <person name="Sreedasyam A."/>
            <person name="Ando A."/>
            <person name="Song Q."/>
            <person name="De L."/>
            <person name="Hulse-Kemp A."/>
            <person name="Ding M."/>
            <person name="Ye W."/>
            <person name="Kirkbride R."/>
            <person name="Jenkins J."/>
            <person name="Plott C."/>
            <person name="Lovell J."/>
            <person name="Lin Y.-M."/>
            <person name="Vaughn R."/>
            <person name="Liu B."/>
            <person name="Li W."/>
            <person name="Simpson S."/>
            <person name="Scheffler B."/>
            <person name="Saski C."/>
            <person name="Grover C."/>
            <person name="Hu G."/>
            <person name="Conover J."/>
            <person name="Carlson J."/>
            <person name="Shu S."/>
            <person name="Boston L."/>
            <person name="Williams M."/>
            <person name="Peterson D."/>
            <person name="Mcgee K."/>
            <person name="Jones D."/>
            <person name="Wendel J."/>
            <person name="Stelly D."/>
            <person name="Grimwood J."/>
            <person name="Schmutz J."/>
        </authorList>
    </citation>
    <scope>NUCLEOTIDE SEQUENCE [LARGE SCALE GENOMIC DNA]</scope>
    <source>
        <strain evidence="6">1808015.09</strain>
    </source>
</reference>
<dbReference type="EMBL" id="CM017708">
    <property type="protein sequence ID" value="TYG57173.1"/>
    <property type="molecule type" value="Genomic_DNA"/>
</dbReference>
<dbReference type="FunFam" id="2.60.40.790:FF:000001">
    <property type="entry name" value="Nuclear migration protein nudC"/>
    <property type="match status" value="1"/>
</dbReference>
<sequence length="285" mass="31989">MAIISEVKDEGAKPSASSSPEPKPTSFVASFNPSNVVGFLEKVFDFIAKESDFLGKESVDKEIALIARVATDKYYKKKAEEMEKKKKKEEEITKKAEKEPTEAGGKDKQTNPNLRVPNKGNGLDLENYSWTQTIQEATVIVPVPPGTRSKSVECQMKKSHLKVGLRGQPPIIDGELFQAIKPDDCYWSMEDNDSISIVLSKQSQLEWWKSLVKGEPEIDTQKVEPESSRISDLDPETRLTVEKLMFDQRQKALGLPASDEIQKQAMLKQFMAMNPTMDLSNAKMM</sequence>
<dbReference type="InterPro" id="IPR037898">
    <property type="entry name" value="NudC_fam"/>
</dbReference>
<dbReference type="Pfam" id="PF04969">
    <property type="entry name" value="CS"/>
    <property type="match status" value="1"/>
</dbReference>
<gene>
    <name evidence="6" type="ORF">ES288_D08G122000v1</name>
</gene>
<dbReference type="Proteomes" id="UP000323506">
    <property type="component" value="Chromosome D08"/>
</dbReference>
<accession>A0A5D2BM53</accession>
<dbReference type="SUPFAM" id="SSF49764">
    <property type="entry name" value="HSP20-like chaperones"/>
    <property type="match status" value="1"/>
</dbReference>
<dbReference type="CDD" id="cd06467">
    <property type="entry name" value="p23_NUDC_like"/>
    <property type="match status" value="1"/>
</dbReference>
<evidence type="ECO:0000256" key="4">
    <source>
        <dbReference type="SAM" id="MobiDB-lite"/>
    </source>
</evidence>
<comment type="function">
    <text evidence="3">Small heat shock protein required for the establishment of auxin gradients and for patterning of the apical domain of the embryo. Involved in the specification of the cotyledon primordia. Also required for normal inflorescence and floral meristem function, normal developmental patterning and thermotolerance. Acts as a molecular chaperone.</text>
</comment>
<feature type="region of interest" description="Disordered" evidence="4">
    <location>
        <begin position="78"/>
        <end position="121"/>
    </location>
</feature>
<feature type="compositionally biased region" description="Basic and acidic residues" evidence="4">
    <location>
        <begin position="78"/>
        <end position="109"/>
    </location>
</feature>
<dbReference type="InterPro" id="IPR008978">
    <property type="entry name" value="HSP20-like_chaperone"/>
</dbReference>
<feature type="region of interest" description="Disordered" evidence="4">
    <location>
        <begin position="1"/>
        <end position="28"/>
    </location>
</feature>
<keyword evidence="7" id="KW-1185">Reference proteome</keyword>
<evidence type="ECO:0000256" key="3">
    <source>
        <dbReference type="ARBA" id="ARBA00053226"/>
    </source>
</evidence>
<evidence type="ECO:0000313" key="7">
    <source>
        <dbReference type="Proteomes" id="UP000323506"/>
    </source>
</evidence>
<dbReference type="InterPro" id="IPR007052">
    <property type="entry name" value="CS_dom"/>
</dbReference>
<feature type="domain" description="CS" evidence="5">
    <location>
        <begin position="123"/>
        <end position="212"/>
    </location>
</feature>
<name>A0A5D2BM53_GOSDA</name>
<proteinExistence type="predicted"/>
<evidence type="ECO:0000256" key="1">
    <source>
        <dbReference type="ARBA" id="ARBA00004463"/>
    </source>
</evidence>
<comment type="subcellular location">
    <subcellularLocation>
        <location evidence="1">Cytoplasmic granule</location>
    </subcellularLocation>
</comment>
<organism evidence="6 7">
    <name type="scientific">Gossypium darwinii</name>
    <name type="common">Darwin's cotton</name>
    <name type="synonym">Gossypium barbadense var. darwinii</name>
    <dbReference type="NCBI Taxonomy" id="34276"/>
    <lineage>
        <taxon>Eukaryota</taxon>
        <taxon>Viridiplantae</taxon>
        <taxon>Streptophyta</taxon>
        <taxon>Embryophyta</taxon>
        <taxon>Tracheophyta</taxon>
        <taxon>Spermatophyta</taxon>
        <taxon>Magnoliopsida</taxon>
        <taxon>eudicotyledons</taxon>
        <taxon>Gunneridae</taxon>
        <taxon>Pentapetalae</taxon>
        <taxon>rosids</taxon>
        <taxon>malvids</taxon>
        <taxon>Malvales</taxon>
        <taxon>Malvaceae</taxon>
        <taxon>Malvoideae</taxon>
        <taxon>Gossypium</taxon>
    </lineage>
</organism>
<feature type="compositionally biased region" description="Basic and acidic residues" evidence="4">
    <location>
        <begin position="1"/>
        <end position="12"/>
    </location>
</feature>
<dbReference type="GO" id="GO:0005737">
    <property type="term" value="C:cytoplasm"/>
    <property type="evidence" value="ECO:0007669"/>
    <property type="project" value="TreeGrafter"/>
</dbReference>
<dbReference type="AlphaFoldDB" id="A0A5D2BM53"/>
<dbReference type="GO" id="GO:0006457">
    <property type="term" value="P:protein folding"/>
    <property type="evidence" value="ECO:0007669"/>
    <property type="project" value="TreeGrafter"/>
</dbReference>
<protein>
    <recommendedName>
        <fullName evidence="5">CS domain-containing protein</fullName>
    </recommendedName>
</protein>
<keyword evidence="2" id="KW-0963">Cytoplasm</keyword>
<dbReference type="GO" id="GO:0051082">
    <property type="term" value="F:unfolded protein binding"/>
    <property type="evidence" value="ECO:0007669"/>
    <property type="project" value="TreeGrafter"/>
</dbReference>
<dbReference type="Gene3D" id="2.60.40.790">
    <property type="match status" value="1"/>
</dbReference>
<dbReference type="PANTHER" id="PTHR12356:SF3">
    <property type="entry name" value="NUCLEAR MIGRATION PROTEIN NUDC"/>
    <property type="match status" value="1"/>
</dbReference>
<evidence type="ECO:0000256" key="2">
    <source>
        <dbReference type="ARBA" id="ARBA00022490"/>
    </source>
</evidence>